<dbReference type="SUPFAM" id="SSF89550">
    <property type="entry name" value="PHP domain-like"/>
    <property type="match status" value="1"/>
</dbReference>
<dbReference type="GO" id="GO:0004534">
    <property type="term" value="F:5'-3' RNA exonuclease activity"/>
    <property type="evidence" value="ECO:0007669"/>
    <property type="project" value="TreeGrafter"/>
</dbReference>
<dbReference type="PANTHER" id="PTHR42924">
    <property type="entry name" value="EXONUCLEASE"/>
    <property type="match status" value="1"/>
</dbReference>
<accession>A0A3E2TP28</accession>
<gene>
    <name evidence="2" type="ORF">DW070_07720</name>
</gene>
<dbReference type="InterPro" id="IPR052018">
    <property type="entry name" value="PHP_domain"/>
</dbReference>
<proteinExistence type="predicted"/>
<dbReference type="EMBL" id="QVEP01000014">
    <property type="protein sequence ID" value="RGB80078.1"/>
    <property type="molecule type" value="Genomic_DNA"/>
</dbReference>
<evidence type="ECO:0000313" key="2">
    <source>
        <dbReference type="EMBL" id="RGB80078.1"/>
    </source>
</evidence>
<dbReference type="Pfam" id="PF02811">
    <property type="entry name" value="PHP"/>
    <property type="match status" value="1"/>
</dbReference>
<dbReference type="InterPro" id="IPR003141">
    <property type="entry name" value="Pol/His_phosphatase_N"/>
</dbReference>
<dbReference type="PANTHER" id="PTHR42924:SF3">
    <property type="entry name" value="POLYMERASE_HISTIDINOL PHOSPHATASE N-TERMINAL DOMAIN-CONTAINING PROTEIN"/>
    <property type="match status" value="1"/>
</dbReference>
<name>A0A3E2TP28_9FIRM</name>
<evidence type="ECO:0000313" key="3">
    <source>
        <dbReference type="Proteomes" id="UP000260773"/>
    </source>
</evidence>
<feature type="domain" description="Polymerase/histidinol phosphatase N-terminal" evidence="1">
    <location>
        <begin position="4"/>
        <end position="69"/>
    </location>
</feature>
<dbReference type="InterPro" id="IPR016195">
    <property type="entry name" value="Pol/histidinol_Pase-like"/>
</dbReference>
<dbReference type="RefSeq" id="WP_117528169.1">
    <property type="nucleotide sequence ID" value="NZ_JAJCNA010000005.1"/>
</dbReference>
<dbReference type="Gene3D" id="3.20.20.140">
    <property type="entry name" value="Metal-dependent hydrolases"/>
    <property type="match status" value="1"/>
</dbReference>
<protein>
    <submittedName>
        <fullName evidence="2">PHP domain-containing protein</fullName>
    </submittedName>
</protein>
<evidence type="ECO:0000259" key="1">
    <source>
        <dbReference type="SMART" id="SM00481"/>
    </source>
</evidence>
<comment type="caution">
    <text evidence="2">The sequence shown here is derived from an EMBL/GenBank/DDBJ whole genome shotgun (WGS) entry which is preliminary data.</text>
</comment>
<dbReference type="InterPro" id="IPR004013">
    <property type="entry name" value="PHP_dom"/>
</dbReference>
<sequence>MDRIDLHTHSTASDGSMTPSELVHHAASCGLRAVALTDHDTTVGLTEAQQAANEIGIELVHGVELATWLDKTEFHIVGLDINENNPHFQTAMARMQQIREDRNNQMVARMQAAGVDITLEKLHAKEGIGVLTRANFAGYLLSVGFVKSIKEAFDRYLGDGKPFYIPRTKTSPKEAIELIKQADGIPVLAHPMLYKLGKNTLEKYVKMMTDWGLEAMEVYYSTNTPSDDLYLSHLANHYHLKYSGGSDFHGTYKPHIQIGTGKGRLVVPYDILEKLRA</sequence>
<dbReference type="GO" id="GO:0035312">
    <property type="term" value="F:5'-3' DNA exonuclease activity"/>
    <property type="evidence" value="ECO:0007669"/>
    <property type="project" value="TreeGrafter"/>
</dbReference>
<dbReference type="AlphaFoldDB" id="A0A3E2TP28"/>
<dbReference type="CDD" id="cd07438">
    <property type="entry name" value="PHP_HisPPase_AMP"/>
    <property type="match status" value="1"/>
</dbReference>
<dbReference type="Proteomes" id="UP000260773">
    <property type="component" value="Unassembled WGS sequence"/>
</dbReference>
<dbReference type="Gene3D" id="1.10.150.650">
    <property type="match status" value="1"/>
</dbReference>
<dbReference type="SMART" id="SM00481">
    <property type="entry name" value="POLIIIAc"/>
    <property type="match status" value="1"/>
</dbReference>
<organism evidence="2 3">
    <name type="scientific">Coprococcus catus</name>
    <dbReference type="NCBI Taxonomy" id="116085"/>
    <lineage>
        <taxon>Bacteria</taxon>
        <taxon>Bacillati</taxon>
        <taxon>Bacillota</taxon>
        <taxon>Clostridia</taxon>
        <taxon>Lachnospirales</taxon>
        <taxon>Lachnospiraceae</taxon>
        <taxon>Coprococcus</taxon>
    </lineage>
</organism>
<reference evidence="2 3" key="1">
    <citation type="submission" date="2018-08" db="EMBL/GenBank/DDBJ databases">
        <title>A genome reference for cultivated species of the human gut microbiota.</title>
        <authorList>
            <person name="Zou Y."/>
            <person name="Xue W."/>
            <person name="Luo G."/>
        </authorList>
    </citation>
    <scope>NUCLEOTIDE SEQUENCE [LARGE SCALE GENOMIC DNA]</scope>
    <source>
        <strain evidence="2 3">AF45-17</strain>
    </source>
</reference>